<dbReference type="EMBL" id="KF059416">
    <property type="protein sequence ID" value="AGN52086.1"/>
    <property type="molecule type" value="mRNA"/>
</dbReference>
<dbReference type="SMART" id="SM00717">
    <property type="entry name" value="SANT"/>
    <property type="match status" value="2"/>
</dbReference>
<reference evidence="12" key="1">
    <citation type="journal article" date="2014" name="BMC Genomics">
        <title>Genome-wide characterization and comparative analysis of R2R3-MYB transcription factors shows the complexity of MYB-associated regulatory networks in Salvia miltiorrhiza.</title>
        <authorList>
            <person name="Li C."/>
            <person name="Lu S."/>
        </authorList>
    </citation>
    <scope>NUCLEOTIDE SEQUENCE</scope>
</reference>
<accession>A0A059PRS2</accession>
<evidence type="ECO:0000256" key="4">
    <source>
        <dbReference type="ARBA" id="ARBA00023125"/>
    </source>
</evidence>
<keyword evidence="5" id="KW-0010">Activator</keyword>
<feature type="domain" description="Myb-like" evidence="10">
    <location>
        <begin position="14"/>
        <end position="66"/>
    </location>
</feature>
<feature type="region of interest" description="Disordered" evidence="9">
    <location>
        <begin position="313"/>
        <end position="338"/>
    </location>
</feature>
<gene>
    <name evidence="12" type="primary">MYB62</name>
</gene>
<dbReference type="InterPro" id="IPR017930">
    <property type="entry name" value="Myb_dom"/>
</dbReference>
<evidence type="ECO:0000313" key="12">
    <source>
        <dbReference type="EMBL" id="AGN52086.1"/>
    </source>
</evidence>
<feature type="region of interest" description="Disordered" evidence="9">
    <location>
        <begin position="132"/>
        <end position="156"/>
    </location>
</feature>
<protein>
    <submittedName>
        <fullName evidence="12">MYB-related transcription factor</fullName>
    </submittedName>
</protein>
<dbReference type="InterPro" id="IPR009057">
    <property type="entry name" value="Homeodomain-like_sf"/>
</dbReference>
<comment type="function">
    <text evidence="8">Transcription factor.</text>
</comment>
<dbReference type="GO" id="GO:0045893">
    <property type="term" value="P:positive regulation of DNA-templated transcription"/>
    <property type="evidence" value="ECO:0007669"/>
    <property type="project" value="UniProtKB-ARBA"/>
</dbReference>
<keyword evidence="6" id="KW-0804">Transcription</keyword>
<keyword evidence="7" id="KW-0539">Nucleus</keyword>
<keyword evidence="3" id="KW-0805">Transcription regulation</keyword>
<evidence type="ECO:0000256" key="9">
    <source>
        <dbReference type="SAM" id="MobiDB-lite"/>
    </source>
</evidence>
<evidence type="ECO:0000259" key="11">
    <source>
        <dbReference type="PROSITE" id="PS51294"/>
    </source>
</evidence>
<dbReference type="AlphaFoldDB" id="A0A059PRS2"/>
<dbReference type="GO" id="GO:0048235">
    <property type="term" value="P:pollen sperm cell differentiation"/>
    <property type="evidence" value="ECO:0007669"/>
    <property type="project" value="UniProtKB-ARBA"/>
</dbReference>
<keyword evidence="2" id="KW-0677">Repeat</keyword>
<dbReference type="SUPFAM" id="SSF46689">
    <property type="entry name" value="Homeodomain-like"/>
    <property type="match status" value="1"/>
</dbReference>
<evidence type="ECO:0000256" key="7">
    <source>
        <dbReference type="ARBA" id="ARBA00023242"/>
    </source>
</evidence>
<dbReference type="Pfam" id="PF00249">
    <property type="entry name" value="Myb_DNA-binding"/>
    <property type="match status" value="2"/>
</dbReference>
<comment type="subcellular location">
    <subcellularLocation>
        <location evidence="1">Nucleus</location>
    </subcellularLocation>
</comment>
<feature type="compositionally biased region" description="Basic and acidic residues" evidence="9">
    <location>
        <begin position="329"/>
        <end position="338"/>
    </location>
</feature>
<feature type="domain" description="HTH myb-type" evidence="11">
    <location>
        <begin position="14"/>
        <end position="66"/>
    </location>
</feature>
<dbReference type="PROSITE" id="PS50090">
    <property type="entry name" value="MYB_LIKE"/>
    <property type="match status" value="2"/>
</dbReference>
<evidence type="ECO:0000256" key="2">
    <source>
        <dbReference type="ARBA" id="ARBA00022737"/>
    </source>
</evidence>
<evidence type="ECO:0000256" key="1">
    <source>
        <dbReference type="ARBA" id="ARBA00004123"/>
    </source>
</evidence>
<dbReference type="PANTHER" id="PTHR47995:SF18">
    <property type="entry name" value="TRANSCRIPTION FACTOR MYB65"/>
    <property type="match status" value="1"/>
</dbReference>
<dbReference type="CDD" id="cd00167">
    <property type="entry name" value="SANT"/>
    <property type="match status" value="2"/>
</dbReference>
<feature type="domain" description="Myb-like" evidence="10">
    <location>
        <begin position="67"/>
        <end position="117"/>
    </location>
</feature>
<organism evidence="12">
    <name type="scientific">Salvia miltiorrhiza</name>
    <name type="common">Chinese sage</name>
    <dbReference type="NCBI Taxonomy" id="226208"/>
    <lineage>
        <taxon>Eukaryota</taxon>
        <taxon>Viridiplantae</taxon>
        <taxon>Streptophyta</taxon>
        <taxon>Embryophyta</taxon>
        <taxon>Tracheophyta</taxon>
        <taxon>Spermatophyta</taxon>
        <taxon>Magnoliopsida</taxon>
        <taxon>eudicotyledons</taxon>
        <taxon>Gunneridae</taxon>
        <taxon>Pentapetalae</taxon>
        <taxon>asterids</taxon>
        <taxon>lamiids</taxon>
        <taxon>Lamiales</taxon>
        <taxon>Lamiaceae</taxon>
        <taxon>Nepetoideae</taxon>
        <taxon>Mentheae</taxon>
        <taxon>Salviinae</taxon>
        <taxon>Salvia</taxon>
        <taxon>Salvia incertae sedis</taxon>
    </lineage>
</organism>
<dbReference type="PROSITE" id="PS51294">
    <property type="entry name" value="HTH_MYB"/>
    <property type="match status" value="2"/>
</dbReference>
<dbReference type="Gene3D" id="1.10.10.60">
    <property type="entry name" value="Homeodomain-like"/>
    <property type="match status" value="2"/>
</dbReference>
<dbReference type="PANTHER" id="PTHR47995">
    <property type="entry name" value="TRANSCRIPTION FACTOR MYB33-RELATED"/>
    <property type="match status" value="1"/>
</dbReference>
<feature type="region of interest" description="Disordered" evidence="9">
    <location>
        <begin position="361"/>
        <end position="387"/>
    </location>
</feature>
<dbReference type="GO" id="GO:0003677">
    <property type="term" value="F:DNA binding"/>
    <property type="evidence" value="ECO:0007669"/>
    <property type="project" value="UniProtKB-KW"/>
</dbReference>
<dbReference type="GO" id="GO:0005634">
    <property type="term" value="C:nucleus"/>
    <property type="evidence" value="ECO:0007669"/>
    <property type="project" value="UniProtKB-SubCell"/>
</dbReference>
<evidence type="ECO:0000256" key="5">
    <source>
        <dbReference type="ARBA" id="ARBA00023159"/>
    </source>
</evidence>
<dbReference type="FunFam" id="1.10.10.60:FF:000119">
    <property type="entry name" value="Transcription factor GAMYB"/>
    <property type="match status" value="1"/>
</dbReference>
<feature type="compositionally biased region" description="Low complexity" evidence="9">
    <location>
        <begin position="319"/>
        <end position="328"/>
    </location>
</feature>
<evidence type="ECO:0000256" key="3">
    <source>
        <dbReference type="ARBA" id="ARBA00023015"/>
    </source>
</evidence>
<evidence type="ECO:0000256" key="6">
    <source>
        <dbReference type="ARBA" id="ARBA00023163"/>
    </source>
</evidence>
<dbReference type="InterPro" id="IPR001005">
    <property type="entry name" value="SANT/Myb"/>
</dbReference>
<feature type="domain" description="HTH myb-type" evidence="11">
    <location>
        <begin position="67"/>
        <end position="121"/>
    </location>
</feature>
<dbReference type="FunFam" id="1.10.10.60:FF:000001">
    <property type="entry name" value="MYB-related transcription factor"/>
    <property type="match status" value="1"/>
</dbReference>
<feature type="compositionally biased region" description="Polar residues" evidence="9">
    <location>
        <begin position="372"/>
        <end position="387"/>
    </location>
</feature>
<sequence>MAPDVCEGLRNSSRHALKKGPWTTSEDLLLLEYVKKHGEGNWNAVQRNSGLMRCGKSCRLRWANHLRPHLKKGAFSADEENLIVELHAKMGNKWARMASQLPGRTDNEIKNYWNTRLKRRQRAGLPIYPHEIAEQGQQHRRNNPPQPSLTSLHRRNPNPLITFASPMIASSEISRAAPHLYANYHQLKLYHDGINGGLTLSLDASNSLMSSSTFFNQGLVVNQLPINSLVHQYNSLNPVSYGLGALGLPSIQSAAVLTPAASSSDFVAAASSDGAEDFEVERRSRSSGMLEDLFGESQAFAYCGKGGGNLHEEEGADFGVSHGGSSSHESYEGVEAKTPKDTTQMDDELMNLLDNFPLSVPIPDWDGEDGSESPSLNDGTSNTMHSQPIASEYNPVADSIESPNQDWHFGSCLWNNMPSI</sequence>
<evidence type="ECO:0000259" key="10">
    <source>
        <dbReference type="PROSITE" id="PS50090"/>
    </source>
</evidence>
<keyword evidence="4" id="KW-0238">DNA-binding</keyword>
<proteinExistence type="evidence at transcript level"/>
<name>A0A059PRS2_SALMI</name>
<dbReference type="GO" id="GO:0040008">
    <property type="term" value="P:regulation of growth"/>
    <property type="evidence" value="ECO:0007669"/>
    <property type="project" value="UniProtKB-ARBA"/>
</dbReference>
<evidence type="ECO:0000256" key="8">
    <source>
        <dbReference type="ARBA" id="ARBA00057804"/>
    </source>
</evidence>